<dbReference type="Proteomes" id="UP001497497">
    <property type="component" value="Unassembled WGS sequence"/>
</dbReference>
<keyword evidence="1" id="KW-0732">Signal</keyword>
<sequence>MVVVLRWDICAWVIVIEVLESIQSQFIEPNLTLEYVPTHQVTDFCTGLLAAKDLFLFQGSVAVLDLDQMDGPIALDVDTRVTAGTEWVKLCSVDLRAPCLTTNTTLECCSRMTADGEFDVNVSGVAVASYSLAEVRMVWLSPAPTIARSRFPLIYGPPSINVSVGSTLYKIDLDGQCELSLTKSKSGITFCVGYLESPVLTLHLNERLARVPEDSCVRGVFEVVKEVPQSLRFSYQDGCGRSKEFSCRLSYNIPCITGDCSKMPSGRYAPCHPECLKGIFYHCYRGVTYTELCPTFWVKSKFGFMVKTMGIFLPSAGTCVVNATTCPRTELMCIRANCTGLSDGTYAACPPICAMGLFYTCHLGHLSKKQCEYGWYSDQNGRAYEARMIYDPAKGHCRRYVTYCSEYVPNLFEMCKYRKRNDDSILVNSHAFTGHYDFSYHQTSVFSFYHNFLGLAVNNM</sequence>
<feature type="chain" id="PRO_5043707649" evidence="1">
    <location>
        <begin position="25"/>
        <end position="460"/>
    </location>
</feature>
<keyword evidence="3" id="KW-1185">Reference proteome</keyword>
<accession>A0AAV2ICY8</accession>
<name>A0AAV2ICY8_LYMST</name>
<reference evidence="2 3" key="1">
    <citation type="submission" date="2024-04" db="EMBL/GenBank/DDBJ databases">
        <authorList>
            <consortium name="Genoscope - CEA"/>
            <person name="William W."/>
        </authorList>
    </citation>
    <scope>NUCLEOTIDE SEQUENCE [LARGE SCALE GENOMIC DNA]</scope>
</reference>
<gene>
    <name evidence="2" type="ORF">GSLYS_00016251001</name>
</gene>
<organism evidence="2 3">
    <name type="scientific">Lymnaea stagnalis</name>
    <name type="common">Great pond snail</name>
    <name type="synonym">Helix stagnalis</name>
    <dbReference type="NCBI Taxonomy" id="6523"/>
    <lineage>
        <taxon>Eukaryota</taxon>
        <taxon>Metazoa</taxon>
        <taxon>Spiralia</taxon>
        <taxon>Lophotrochozoa</taxon>
        <taxon>Mollusca</taxon>
        <taxon>Gastropoda</taxon>
        <taxon>Heterobranchia</taxon>
        <taxon>Euthyneura</taxon>
        <taxon>Panpulmonata</taxon>
        <taxon>Hygrophila</taxon>
        <taxon>Lymnaeoidea</taxon>
        <taxon>Lymnaeidae</taxon>
        <taxon>Lymnaea</taxon>
    </lineage>
</organism>
<dbReference type="AlphaFoldDB" id="A0AAV2ICY8"/>
<proteinExistence type="predicted"/>
<feature type="signal peptide" evidence="1">
    <location>
        <begin position="1"/>
        <end position="24"/>
    </location>
</feature>
<comment type="caution">
    <text evidence="2">The sequence shown here is derived from an EMBL/GenBank/DDBJ whole genome shotgun (WGS) entry which is preliminary data.</text>
</comment>
<protein>
    <submittedName>
        <fullName evidence="2">Uncharacterized protein</fullName>
    </submittedName>
</protein>
<evidence type="ECO:0000313" key="2">
    <source>
        <dbReference type="EMBL" id="CAL1542717.1"/>
    </source>
</evidence>
<evidence type="ECO:0000256" key="1">
    <source>
        <dbReference type="SAM" id="SignalP"/>
    </source>
</evidence>
<dbReference type="EMBL" id="CAXITT010000503">
    <property type="protein sequence ID" value="CAL1542717.1"/>
    <property type="molecule type" value="Genomic_DNA"/>
</dbReference>
<evidence type="ECO:0000313" key="3">
    <source>
        <dbReference type="Proteomes" id="UP001497497"/>
    </source>
</evidence>